<dbReference type="EC" id="2.6.1.85" evidence="3"/>
<keyword evidence="4" id="KW-1185">Reference proteome</keyword>
<dbReference type="Gene3D" id="3.60.120.10">
    <property type="entry name" value="Anthranilate synthase"/>
    <property type="match status" value="1"/>
</dbReference>
<keyword evidence="3" id="KW-0808">Transferase</keyword>
<organism evidence="3 4">
    <name type="scientific">Bremerella volcania</name>
    <dbReference type="NCBI Taxonomy" id="2527984"/>
    <lineage>
        <taxon>Bacteria</taxon>
        <taxon>Pseudomonadati</taxon>
        <taxon>Planctomycetota</taxon>
        <taxon>Planctomycetia</taxon>
        <taxon>Pirellulales</taxon>
        <taxon>Pirellulaceae</taxon>
        <taxon>Bremerella</taxon>
    </lineage>
</organism>
<dbReference type="SUPFAM" id="SSF56322">
    <property type="entry name" value="ADC synthase"/>
    <property type="match status" value="1"/>
</dbReference>
<protein>
    <submittedName>
        <fullName evidence="3">Aminodeoxychorismate synthase component 1</fullName>
        <ecNumber evidence="3">2.6.1.85</ecNumber>
    </submittedName>
</protein>
<dbReference type="InterPro" id="IPR006805">
    <property type="entry name" value="Anth_synth_I_N"/>
</dbReference>
<dbReference type="KEGG" id="bvo:Pan97_26020"/>
<feature type="domain" description="Anthranilate synthase component I N-terminal" evidence="2">
    <location>
        <begin position="19"/>
        <end position="141"/>
    </location>
</feature>
<dbReference type="InterPro" id="IPR005801">
    <property type="entry name" value="ADC_synthase"/>
</dbReference>
<name>A0A518C8L3_9BACT</name>
<gene>
    <name evidence="3" type="primary">pabB</name>
    <name evidence="3" type="ORF">Pan97_26020</name>
</gene>
<proteinExistence type="predicted"/>
<evidence type="ECO:0000259" key="1">
    <source>
        <dbReference type="Pfam" id="PF00425"/>
    </source>
</evidence>
<dbReference type="Proteomes" id="UP000318626">
    <property type="component" value="Chromosome"/>
</dbReference>
<dbReference type="PRINTS" id="PR00095">
    <property type="entry name" value="ANTSNTHASEI"/>
</dbReference>
<dbReference type="GO" id="GO:0046820">
    <property type="term" value="F:4-amino-4-deoxychorismate synthase activity"/>
    <property type="evidence" value="ECO:0007669"/>
    <property type="project" value="UniProtKB-EC"/>
</dbReference>
<accession>A0A518C8L3</accession>
<dbReference type="PANTHER" id="PTHR11236:SF50">
    <property type="entry name" value="AMINODEOXYCHORISMATE SYNTHASE COMPONENT 1"/>
    <property type="match status" value="1"/>
</dbReference>
<dbReference type="InterPro" id="IPR019999">
    <property type="entry name" value="Anth_synth_I-like"/>
</dbReference>
<keyword evidence="3" id="KW-0032">Aminotransferase</keyword>
<dbReference type="GO" id="GO:0000162">
    <property type="term" value="P:L-tryptophan biosynthetic process"/>
    <property type="evidence" value="ECO:0007669"/>
    <property type="project" value="TreeGrafter"/>
</dbReference>
<feature type="domain" description="Chorismate-utilising enzyme C-terminal" evidence="1">
    <location>
        <begin position="211"/>
        <end position="464"/>
    </location>
</feature>
<dbReference type="Pfam" id="PF00425">
    <property type="entry name" value="Chorismate_bind"/>
    <property type="match status" value="1"/>
</dbReference>
<dbReference type="Pfam" id="PF04715">
    <property type="entry name" value="Anth_synt_I_N"/>
    <property type="match status" value="1"/>
</dbReference>
<dbReference type="OrthoDB" id="9803598at2"/>
<dbReference type="AlphaFoldDB" id="A0A518C8L3"/>
<evidence type="ECO:0000259" key="2">
    <source>
        <dbReference type="Pfam" id="PF04715"/>
    </source>
</evidence>
<dbReference type="InterPro" id="IPR015890">
    <property type="entry name" value="Chorismate_C"/>
</dbReference>
<evidence type="ECO:0000313" key="3">
    <source>
        <dbReference type="EMBL" id="QDU75569.1"/>
    </source>
</evidence>
<sequence>MNRNPVLGTPLVTPLDARFTPEHVFARLAHIPHVLWLDSARHDDTLGRYSFLMADPVEVIQAGPLQMETALARLSELERTFQLARIADLPPFQGGAAGYFSYDLNRAFEKVSEARFNEFHLPLISFGIYDWVAAWDHAQGKGWLFSTGFPEVDSDKREARAKTRADEILARVERDAQFCKEVESGRIVPASELAPCFACPEFPGVMSNFPKEDYLEVVRRSVEYIHAGDIFQVNLSQRLIAEARSSSPELYLKLRKKNPAPFAGYYDFGMGQIVSASPERFISVRDRTIESRPIKGTRRRSGRPELDMFWGDELIRSEKDRAENVMIVDLLRNDLSRICDPPSVEVTSLCGLETYQTVQHLVSIIVGKLSPDVGIRDILQAIFPGGSITGAPKIRAMEIISELEPTARGPYCGSLGYFGFDGSIDWNILIRTVIASAGWWQFPVGGGIVADSDPLREYEETWHKAMGLLHAVLDE</sequence>
<reference evidence="4" key="1">
    <citation type="submission" date="2019-02" db="EMBL/GenBank/DDBJ databases">
        <title>Deep-cultivation of Planctomycetes and their phenomic and genomic characterization uncovers novel biology.</title>
        <authorList>
            <person name="Wiegand S."/>
            <person name="Jogler M."/>
            <person name="Boedeker C."/>
            <person name="Pinto D."/>
            <person name="Vollmers J."/>
            <person name="Rivas-Marin E."/>
            <person name="Kohn T."/>
            <person name="Peeters S.H."/>
            <person name="Heuer A."/>
            <person name="Rast P."/>
            <person name="Oberbeckmann S."/>
            <person name="Bunk B."/>
            <person name="Jeske O."/>
            <person name="Meyerdierks A."/>
            <person name="Storesund J.E."/>
            <person name="Kallscheuer N."/>
            <person name="Luecker S."/>
            <person name="Lage O.M."/>
            <person name="Pohl T."/>
            <person name="Merkel B.J."/>
            <person name="Hornburger P."/>
            <person name="Mueller R.-W."/>
            <person name="Bruemmer F."/>
            <person name="Labrenz M."/>
            <person name="Spormann A.M."/>
            <person name="Op den Camp H."/>
            <person name="Overmann J."/>
            <person name="Amann R."/>
            <person name="Jetten M.S.M."/>
            <person name="Mascher T."/>
            <person name="Medema M.H."/>
            <person name="Devos D.P."/>
            <person name="Kaster A.-K."/>
            <person name="Ovreas L."/>
            <person name="Rohde M."/>
            <person name="Galperin M.Y."/>
            <person name="Jogler C."/>
        </authorList>
    </citation>
    <scope>NUCLEOTIDE SEQUENCE [LARGE SCALE GENOMIC DNA]</scope>
    <source>
        <strain evidence="4">Pan97</strain>
    </source>
</reference>
<dbReference type="PANTHER" id="PTHR11236">
    <property type="entry name" value="AMINOBENZOATE/ANTHRANILATE SYNTHASE"/>
    <property type="match status" value="1"/>
</dbReference>
<dbReference type="EMBL" id="CP036289">
    <property type="protein sequence ID" value="QDU75569.1"/>
    <property type="molecule type" value="Genomic_DNA"/>
</dbReference>
<evidence type="ECO:0000313" key="4">
    <source>
        <dbReference type="Proteomes" id="UP000318626"/>
    </source>
</evidence>